<evidence type="ECO:0000256" key="1">
    <source>
        <dbReference type="SAM" id="Phobius"/>
    </source>
</evidence>
<feature type="domain" description="Toxin co-regulated pilus biosynthesis protein Q C-terminal" evidence="2">
    <location>
        <begin position="123"/>
        <end position="195"/>
    </location>
</feature>
<comment type="caution">
    <text evidence="3">The sequence shown here is derived from an EMBL/GenBank/DDBJ whole genome shotgun (WGS) entry which is preliminary data.</text>
</comment>
<gene>
    <name evidence="3" type="ORF">CWE15_09380</name>
</gene>
<organism evidence="3 4">
    <name type="scientific">Aliidiomarina taiwanensis</name>
    <dbReference type="NCBI Taxonomy" id="946228"/>
    <lineage>
        <taxon>Bacteria</taxon>
        <taxon>Pseudomonadati</taxon>
        <taxon>Pseudomonadota</taxon>
        <taxon>Gammaproteobacteria</taxon>
        <taxon>Alteromonadales</taxon>
        <taxon>Idiomarinaceae</taxon>
        <taxon>Aliidiomarina</taxon>
    </lineage>
</organism>
<sequence length="215" mass="24347">MSQPSQGKFGIILLLCVVLAVGAVYLAYKFFADMNISGDNRLTNLSNQGQATEYDNLQGEISRFFYGIKRSEWSSKGGGKAVLTVELGSQSLLQRLDEIALNTERPLPLSWSAPIQSHWFMEESTVKQNLARMAQENDLQLLWWLEKDFVVRAAFQVRADLLTTAERIALSLDSHFMYDPHAYICPQLRVLLITSDDQAANTRRYCTLATEFLTQ</sequence>
<dbReference type="InterPro" id="IPR018927">
    <property type="entry name" value="Pilus_synth_Q_C"/>
</dbReference>
<feature type="transmembrane region" description="Helical" evidence="1">
    <location>
        <begin position="12"/>
        <end position="31"/>
    </location>
</feature>
<dbReference type="OrthoDB" id="6224370at2"/>
<evidence type="ECO:0000259" key="2">
    <source>
        <dbReference type="Pfam" id="PF10671"/>
    </source>
</evidence>
<keyword evidence="1" id="KW-1133">Transmembrane helix</keyword>
<protein>
    <recommendedName>
        <fullName evidence="2">Toxin co-regulated pilus biosynthesis protein Q C-terminal domain-containing protein</fullName>
    </recommendedName>
</protein>
<keyword evidence="4" id="KW-1185">Reference proteome</keyword>
<accession>A0A432X025</accession>
<evidence type="ECO:0000313" key="4">
    <source>
        <dbReference type="Proteomes" id="UP000286976"/>
    </source>
</evidence>
<dbReference type="Proteomes" id="UP000286976">
    <property type="component" value="Unassembled WGS sequence"/>
</dbReference>
<name>A0A432X025_9GAMM</name>
<dbReference type="RefSeq" id="WP_126757828.1">
    <property type="nucleotide sequence ID" value="NZ_PIPQ01000006.1"/>
</dbReference>
<keyword evidence="1" id="KW-0472">Membrane</keyword>
<dbReference type="Pfam" id="PF10671">
    <property type="entry name" value="TcpQ"/>
    <property type="match status" value="1"/>
</dbReference>
<dbReference type="EMBL" id="PIPQ01000006">
    <property type="protein sequence ID" value="RUO39328.1"/>
    <property type="molecule type" value="Genomic_DNA"/>
</dbReference>
<reference evidence="3 4" key="1">
    <citation type="journal article" date="2011" name="Front. Microbiol.">
        <title>Genomic signatures of strain selection and enhancement in Bacillus atrophaeus var. globigii, a historical biowarfare simulant.</title>
        <authorList>
            <person name="Gibbons H.S."/>
            <person name="Broomall S.M."/>
            <person name="McNew L.A."/>
            <person name="Daligault H."/>
            <person name="Chapman C."/>
            <person name="Bruce D."/>
            <person name="Karavis M."/>
            <person name="Krepps M."/>
            <person name="McGregor P.A."/>
            <person name="Hong C."/>
            <person name="Park K.H."/>
            <person name="Akmal A."/>
            <person name="Feldman A."/>
            <person name="Lin J.S."/>
            <person name="Chang W.E."/>
            <person name="Higgs B.W."/>
            <person name="Demirev P."/>
            <person name="Lindquist J."/>
            <person name="Liem A."/>
            <person name="Fochler E."/>
            <person name="Read T.D."/>
            <person name="Tapia R."/>
            <person name="Johnson S."/>
            <person name="Bishop-Lilly K.A."/>
            <person name="Detter C."/>
            <person name="Han C."/>
            <person name="Sozhamannan S."/>
            <person name="Rosenzweig C.N."/>
            <person name="Skowronski E.W."/>
        </authorList>
    </citation>
    <scope>NUCLEOTIDE SEQUENCE [LARGE SCALE GENOMIC DNA]</scope>
    <source>
        <strain evidence="3 4">AIT1</strain>
    </source>
</reference>
<evidence type="ECO:0000313" key="3">
    <source>
        <dbReference type="EMBL" id="RUO39328.1"/>
    </source>
</evidence>
<proteinExistence type="predicted"/>
<keyword evidence="1" id="KW-0812">Transmembrane</keyword>
<dbReference type="AlphaFoldDB" id="A0A432X025"/>